<name>A0ABT6N3S9_9SPHN</name>
<keyword evidence="1" id="KW-0479">Metal-binding</keyword>
<evidence type="ECO:0000256" key="1">
    <source>
        <dbReference type="ARBA" id="ARBA00022723"/>
    </source>
</evidence>
<dbReference type="InterPro" id="IPR036409">
    <property type="entry name" value="Aldolase_II/adducin_N_sf"/>
</dbReference>
<accession>A0ABT6N3S9</accession>
<evidence type="ECO:0000259" key="3">
    <source>
        <dbReference type="SMART" id="SM01007"/>
    </source>
</evidence>
<evidence type="ECO:0000313" key="4">
    <source>
        <dbReference type="EMBL" id="MDH7639036.1"/>
    </source>
</evidence>
<keyword evidence="2" id="KW-0456">Lyase</keyword>
<keyword evidence="5" id="KW-1185">Reference proteome</keyword>
<dbReference type="InterPro" id="IPR050197">
    <property type="entry name" value="Aldolase_class_II_sugar_metab"/>
</dbReference>
<dbReference type="Proteomes" id="UP001160625">
    <property type="component" value="Unassembled WGS sequence"/>
</dbReference>
<dbReference type="InterPro" id="IPR001303">
    <property type="entry name" value="Aldolase_II/adducin_N"/>
</dbReference>
<dbReference type="Gene3D" id="3.40.225.10">
    <property type="entry name" value="Class II aldolase/adducin N-terminal domain"/>
    <property type="match status" value="1"/>
</dbReference>
<dbReference type="RefSeq" id="WP_281044304.1">
    <property type="nucleotide sequence ID" value="NZ_JARYGZ010000001.1"/>
</dbReference>
<evidence type="ECO:0000256" key="2">
    <source>
        <dbReference type="ARBA" id="ARBA00023239"/>
    </source>
</evidence>
<evidence type="ECO:0000313" key="5">
    <source>
        <dbReference type="Proteomes" id="UP001160625"/>
    </source>
</evidence>
<dbReference type="Pfam" id="PF00596">
    <property type="entry name" value="Aldolase_II"/>
    <property type="match status" value="1"/>
</dbReference>
<comment type="caution">
    <text evidence="4">The sequence shown here is derived from an EMBL/GenBank/DDBJ whole genome shotgun (WGS) entry which is preliminary data.</text>
</comment>
<dbReference type="EMBL" id="JARYGZ010000001">
    <property type="protein sequence ID" value="MDH7639036.1"/>
    <property type="molecule type" value="Genomic_DNA"/>
</dbReference>
<dbReference type="SMART" id="SM01007">
    <property type="entry name" value="Aldolase_II"/>
    <property type="match status" value="1"/>
</dbReference>
<organism evidence="4 5">
    <name type="scientific">Sphingomonas oryzagri</name>
    <dbReference type="NCBI Taxonomy" id="3042314"/>
    <lineage>
        <taxon>Bacteria</taxon>
        <taxon>Pseudomonadati</taxon>
        <taxon>Pseudomonadota</taxon>
        <taxon>Alphaproteobacteria</taxon>
        <taxon>Sphingomonadales</taxon>
        <taxon>Sphingomonadaceae</taxon>
        <taxon>Sphingomonas</taxon>
    </lineage>
</organism>
<feature type="domain" description="Class II aldolase/adducin N-terminal" evidence="3">
    <location>
        <begin position="12"/>
        <end position="184"/>
    </location>
</feature>
<proteinExistence type="predicted"/>
<protein>
    <submittedName>
        <fullName evidence="4">Class II aldolase/adducin family protein</fullName>
    </submittedName>
</protein>
<reference evidence="4" key="1">
    <citation type="submission" date="2023-04" db="EMBL/GenBank/DDBJ databases">
        <title>Sphingomonas sp. MAHUQ-71 isolated from rice field.</title>
        <authorList>
            <person name="Huq M.A."/>
        </authorList>
    </citation>
    <scope>NUCLEOTIDE SEQUENCE</scope>
    <source>
        <strain evidence="4">MAHUQ-71</strain>
    </source>
</reference>
<dbReference type="PANTHER" id="PTHR22789:SF0">
    <property type="entry name" value="3-OXO-TETRONATE 4-PHOSPHATE DECARBOXYLASE-RELATED"/>
    <property type="match status" value="1"/>
</dbReference>
<dbReference type="SUPFAM" id="SSF53639">
    <property type="entry name" value="AraD/HMP-PK domain-like"/>
    <property type="match status" value="1"/>
</dbReference>
<gene>
    <name evidence="4" type="ORF">QGN17_09875</name>
</gene>
<dbReference type="PANTHER" id="PTHR22789">
    <property type="entry name" value="FUCULOSE PHOSPHATE ALDOLASE"/>
    <property type="match status" value="1"/>
</dbReference>
<sequence>MPHDRVSADVALGVRLAARAMARHGLAHAYGHVSARIDEHHFLCSPPQPLGTVDPGDPGVVVPIEGELPARALPEVRIHREIYRRRSEVGGICRFQSPSVMALSALGETPRALHGFGTYFAPFPPLWPNVQLVRDDERAVKVAELMGDNGAIVLRGNGAVTAGATIEEAAAFAFYLEDAARVEMALLPARAAGRRPREYTPDEAARRAVKAGALIERMWHFLCFGDPEWRGTA</sequence>